<sequence>PGSAITKLQSSILKARLCHHKTAIANSQSPALPSQNCNRQFSKPGSAITKLQSPILKARLCHHKTAIANSLSFQQRYRYVS</sequence>
<keyword evidence="1" id="KW-1185">Reference proteome</keyword>
<proteinExistence type="predicted"/>
<accession>A0A1I8FWS2</accession>
<evidence type="ECO:0000313" key="1">
    <source>
        <dbReference type="Proteomes" id="UP000095280"/>
    </source>
</evidence>
<name>A0A1I8FWS2_9PLAT</name>
<organism evidence="1 2">
    <name type="scientific">Macrostomum lignano</name>
    <dbReference type="NCBI Taxonomy" id="282301"/>
    <lineage>
        <taxon>Eukaryota</taxon>
        <taxon>Metazoa</taxon>
        <taxon>Spiralia</taxon>
        <taxon>Lophotrochozoa</taxon>
        <taxon>Platyhelminthes</taxon>
        <taxon>Rhabditophora</taxon>
        <taxon>Macrostomorpha</taxon>
        <taxon>Macrostomida</taxon>
        <taxon>Macrostomidae</taxon>
        <taxon>Macrostomum</taxon>
    </lineage>
</organism>
<dbReference type="WBParaSite" id="maker-uti_cns_0000242-snap-gene-0.0-mRNA-1">
    <property type="protein sequence ID" value="maker-uti_cns_0000242-snap-gene-0.0-mRNA-1"/>
    <property type="gene ID" value="maker-uti_cns_0000242-snap-gene-0.0"/>
</dbReference>
<reference evidence="2" key="1">
    <citation type="submission" date="2016-11" db="UniProtKB">
        <authorList>
            <consortium name="WormBaseParasite"/>
        </authorList>
    </citation>
    <scope>IDENTIFICATION</scope>
</reference>
<protein>
    <submittedName>
        <fullName evidence="2">Ovule protein</fullName>
    </submittedName>
</protein>
<evidence type="ECO:0000313" key="2">
    <source>
        <dbReference type="WBParaSite" id="maker-uti_cns_0000242-snap-gene-0.0-mRNA-1"/>
    </source>
</evidence>
<dbReference type="Proteomes" id="UP000095280">
    <property type="component" value="Unplaced"/>
</dbReference>
<dbReference type="AlphaFoldDB" id="A0A1I8FWS2"/>